<dbReference type="Pfam" id="PF09851">
    <property type="entry name" value="SHOCT"/>
    <property type="match status" value="1"/>
</dbReference>
<keyword evidence="2" id="KW-1133">Transmembrane helix</keyword>
<gene>
    <name evidence="4" type="ORF">SCL_0944</name>
</gene>
<feature type="transmembrane region" description="Helical" evidence="2">
    <location>
        <begin position="12"/>
        <end position="36"/>
    </location>
</feature>
<sequence>MMDYGMGWGMGWGWLGMTLFWLIPLLVVIVLAAVAVKYLFSGSARSTTGSHEDRNRALEVLEERYARGEINREEYLQKRDDLKRR</sequence>
<evidence type="ECO:0000259" key="3">
    <source>
        <dbReference type="Pfam" id="PF09851"/>
    </source>
</evidence>
<dbReference type="AlphaFoldDB" id="A0A1B4XEN0"/>
<evidence type="ECO:0000313" key="5">
    <source>
        <dbReference type="Proteomes" id="UP000243180"/>
    </source>
</evidence>
<keyword evidence="1" id="KW-0175">Coiled coil</keyword>
<accession>A0A1B4XEN0</accession>
<feature type="coiled-coil region" evidence="1">
    <location>
        <begin position="58"/>
        <end position="85"/>
    </location>
</feature>
<evidence type="ECO:0000256" key="2">
    <source>
        <dbReference type="SAM" id="Phobius"/>
    </source>
</evidence>
<dbReference type="Proteomes" id="UP000243180">
    <property type="component" value="Chromosome"/>
</dbReference>
<evidence type="ECO:0000313" key="4">
    <source>
        <dbReference type="EMBL" id="BAV33260.1"/>
    </source>
</evidence>
<name>A0A1B4XEN0_9GAMM</name>
<dbReference type="KEGG" id="slim:SCL_0944"/>
<dbReference type="InterPro" id="IPR018649">
    <property type="entry name" value="SHOCT"/>
</dbReference>
<keyword evidence="2" id="KW-0472">Membrane</keyword>
<organism evidence="4 5">
    <name type="scientific">Sulfuricaulis limicola</name>
    <dbReference type="NCBI Taxonomy" id="1620215"/>
    <lineage>
        <taxon>Bacteria</taxon>
        <taxon>Pseudomonadati</taxon>
        <taxon>Pseudomonadota</taxon>
        <taxon>Gammaproteobacteria</taxon>
        <taxon>Acidiferrobacterales</taxon>
        <taxon>Acidiferrobacteraceae</taxon>
        <taxon>Sulfuricaulis</taxon>
    </lineage>
</organism>
<feature type="domain" description="SHOCT" evidence="3">
    <location>
        <begin position="57"/>
        <end position="82"/>
    </location>
</feature>
<reference evidence="4 5" key="1">
    <citation type="submission" date="2015-05" db="EMBL/GenBank/DDBJ databases">
        <title>Complete genome sequence of a sulfur-oxidizing gammaproteobacterium strain HA5.</title>
        <authorList>
            <person name="Miura A."/>
            <person name="Kojima H."/>
            <person name="Fukui M."/>
        </authorList>
    </citation>
    <scope>NUCLEOTIDE SEQUENCE [LARGE SCALE GENOMIC DNA]</scope>
    <source>
        <strain evidence="4 5">HA5</strain>
    </source>
</reference>
<keyword evidence="5" id="KW-1185">Reference proteome</keyword>
<evidence type="ECO:0000256" key="1">
    <source>
        <dbReference type="SAM" id="Coils"/>
    </source>
</evidence>
<dbReference type="RefSeq" id="WP_197702710.1">
    <property type="nucleotide sequence ID" value="NZ_AP014879.1"/>
</dbReference>
<protein>
    <submittedName>
        <fullName evidence="4">Membrane protein</fullName>
    </submittedName>
</protein>
<proteinExistence type="predicted"/>
<dbReference type="EMBL" id="AP014879">
    <property type="protein sequence ID" value="BAV33260.1"/>
    <property type="molecule type" value="Genomic_DNA"/>
</dbReference>
<dbReference type="InParanoid" id="A0A1B4XEN0"/>
<keyword evidence="2" id="KW-0812">Transmembrane</keyword>